<dbReference type="VEuPathDB" id="VectorBase:LDEU008952"/>
<dbReference type="InterPro" id="IPR007641">
    <property type="entry name" value="RNA_pol_Rpb2_7"/>
</dbReference>
<accession>A0A443S6B4</accession>
<keyword evidence="4 16" id="KW-0240">DNA-directed RNA polymerase</keyword>
<feature type="domain" description="DNA-directed RNA polymerase I subunit RPA2" evidence="15">
    <location>
        <begin position="4"/>
        <end position="38"/>
    </location>
</feature>
<evidence type="ECO:0000256" key="10">
    <source>
        <dbReference type="ARBA" id="ARBA00023163"/>
    </source>
</evidence>
<dbReference type="GO" id="GO:0000428">
    <property type="term" value="C:DNA-directed RNA polymerase complex"/>
    <property type="evidence" value="ECO:0007669"/>
    <property type="project" value="UniProtKB-KW"/>
</dbReference>
<evidence type="ECO:0000313" key="16">
    <source>
        <dbReference type="EMBL" id="RWS23088.1"/>
    </source>
</evidence>
<dbReference type="SUPFAM" id="SSF64484">
    <property type="entry name" value="beta and beta-prime subunits of DNA dependent RNA-polymerase"/>
    <property type="match status" value="1"/>
</dbReference>
<keyword evidence="8" id="KW-0863">Zinc-finger</keyword>
<dbReference type="Gene3D" id="2.40.270.10">
    <property type="entry name" value="DNA-directed RNA polymerase, subunit 2, domain 6"/>
    <property type="match status" value="1"/>
</dbReference>
<evidence type="ECO:0000256" key="3">
    <source>
        <dbReference type="ARBA" id="ARBA00012418"/>
    </source>
</evidence>
<dbReference type="PANTHER" id="PTHR20856">
    <property type="entry name" value="DNA-DIRECTED RNA POLYMERASE I SUBUNIT 2"/>
    <property type="match status" value="1"/>
</dbReference>
<keyword evidence="6" id="KW-0548">Nucleotidyltransferase</keyword>
<evidence type="ECO:0000259" key="14">
    <source>
        <dbReference type="Pfam" id="PF04560"/>
    </source>
</evidence>
<comment type="similarity">
    <text evidence="2">Belongs to the RNA polymerase beta chain family.</text>
</comment>
<sequence>TCKEGVDSLIEIGFVPKTAQASQYPGLYLFSNPSRMMRPVYNLKTETVEIIGSFEQVYMDICVVGEEMIPNVTTHQELTETCMLSVIASQIPFSDFNQSPRNMYCCQMGKQTMGTPSHTLKYRSDQKMYSVNSPQTPLVRSSTHDYYHMDDYPFGTNAVVAVISYTGYDMEDALVLNKAAVERGFGHGNIQKTVIINLREIGGARGTEVIYQFGYGDGSELSEKLDADGLPYIGTIVQFDDPICCYYNVATKEQKVEKYKSTEVAFITDVKILGSDNGKDILQKVAISFYIPRRPIMGDKFANRHGQKGICSILWPQENMPFTEGGLTPDIIFNPHGYPSRMTIGMMIETLAGKSGSNHGVIHDCTPFMFSEDNTASDYYGKLLEASGYNYFGTERMYSGVDGRELKADIFVGVIYYIRLRHMVGDKYQVRSTGPIDQLTRQPVQGRKRCGGIRFGEMERDSLLAHGVSFLLRDRLFSQSDESLAHLCSNCGSMVTIQKVKKDYKEIGVKVCRNCKSGDYVTPVSVPYVLQYLMAELASVNIKLEFELNLNRS</sequence>
<organism evidence="16 17">
    <name type="scientific">Leptotrombidium deliense</name>
    <dbReference type="NCBI Taxonomy" id="299467"/>
    <lineage>
        <taxon>Eukaryota</taxon>
        <taxon>Metazoa</taxon>
        <taxon>Ecdysozoa</taxon>
        <taxon>Arthropoda</taxon>
        <taxon>Chelicerata</taxon>
        <taxon>Arachnida</taxon>
        <taxon>Acari</taxon>
        <taxon>Acariformes</taxon>
        <taxon>Trombidiformes</taxon>
        <taxon>Prostigmata</taxon>
        <taxon>Anystina</taxon>
        <taxon>Parasitengona</taxon>
        <taxon>Trombiculoidea</taxon>
        <taxon>Trombiculidae</taxon>
        <taxon>Leptotrombidium</taxon>
    </lineage>
</organism>
<proteinExistence type="inferred from homology"/>
<dbReference type="OrthoDB" id="10248617at2759"/>
<feature type="domain" description="RNA polymerase Rpb2" evidence="14">
    <location>
        <begin position="451"/>
        <end position="547"/>
    </location>
</feature>
<dbReference type="AlphaFoldDB" id="A0A443S6B4"/>
<dbReference type="Pfam" id="PF06883">
    <property type="entry name" value="RNA_pol_Rpa2_4"/>
    <property type="match status" value="1"/>
</dbReference>
<dbReference type="GO" id="GO:0008270">
    <property type="term" value="F:zinc ion binding"/>
    <property type="evidence" value="ECO:0007669"/>
    <property type="project" value="UniProtKB-KW"/>
</dbReference>
<evidence type="ECO:0000259" key="15">
    <source>
        <dbReference type="Pfam" id="PF06883"/>
    </source>
</evidence>
<dbReference type="InterPro" id="IPR009674">
    <property type="entry name" value="Rpa2_dom_4"/>
</dbReference>
<dbReference type="Pfam" id="PF04560">
    <property type="entry name" value="RNA_pol_Rpb2_7"/>
    <property type="match status" value="1"/>
</dbReference>
<dbReference type="InterPro" id="IPR007120">
    <property type="entry name" value="DNA-dir_RNAP_su2_dom"/>
</dbReference>
<dbReference type="InterPro" id="IPR015712">
    <property type="entry name" value="DNA-dir_RNA_pol_su2"/>
</dbReference>
<evidence type="ECO:0000256" key="4">
    <source>
        <dbReference type="ARBA" id="ARBA00022478"/>
    </source>
</evidence>
<comment type="catalytic activity">
    <reaction evidence="12">
        <text>RNA(n) + a ribonucleoside 5'-triphosphate = RNA(n+1) + diphosphate</text>
        <dbReference type="Rhea" id="RHEA:21248"/>
        <dbReference type="Rhea" id="RHEA-COMP:14527"/>
        <dbReference type="Rhea" id="RHEA-COMP:17342"/>
        <dbReference type="ChEBI" id="CHEBI:33019"/>
        <dbReference type="ChEBI" id="CHEBI:61557"/>
        <dbReference type="ChEBI" id="CHEBI:140395"/>
        <dbReference type="EC" id="2.7.7.6"/>
    </reaction>
    <physiologicalReaction direction="left-to-right" evidence="12">
        <dbReference type="Rhea" id="RHEA:21249"/>
    </physiologicalReaction>
</comment>
<dbReference type="FunFam" id="3.90.1800.10:FF:000004">
    <property type="entry name" value="DNA-directed RNA polymerase subunit beta"/>
    <property type="match status" value="1"/>
</dbReference>
<evidence type="ECO:0000256" key="6">
    <source>
        <dbReference type="ARBA" id="ARBA00022695"/>
    </source>
</evidence>
<evidence type="ECO:0000256" key="9">
    <source>
        <dbReference type="ARBA" id="ARBA00022833"/>
    </source>
</evidence>
<keyword evidence="11" id="KW-0539">Nucleus</keyword>
<gene>
    <name evidence="16" type="ORF">B4U80_01752</name>
</gene>
<keyword evidence="17" id="KW-1185">Reference proteome</keyword>
<evidence type="ECO:0000259" key="13">
    <source>
        <dbReference type="Pfam" id="PF00562"/>
    </source>
</evidence>
<reference evidence="16 17" key="1">
    <citation type="journal article" date="2018" name="Gigascience">
        <title>Genomes of trombidid mites reveal novel predicted allergens and laterally-transferred genes associated with secondary metabolism.</title>
        <authorList>
            <person name="Dong X."/>
            <person name="Chaisiri K."/>
            <person name="Xia D."/>
            <person name="Armstrong S.D."/>
            <person name="Fang Y."/>
            <person name="Donnelly M.J."/>
            <person name="Kadowaki T."/>
            <person name="McGarry J.W."/>
            <person name="Darby A.C."/>
            <person name="Makepeace B.L."/>
        </authorList>
    </citation>
    <scope>NUCLEOTIDE SEQUENCE [LARGE SCALE GENOMIC DNA]</scope>
    <source>
        <strain evidence="16">UoL-UT</strain>
    </source>
</reference>
<name>A0A443S6B4_9ACAR</name>
<comment type="caution">
    <text evidence="16">The sequence shown here is derived from an EMBL/GenBank/DDBJ whole genome shotgun (WGS) entry which is preliminary data.</text>
</comment>
<dbReference type="GO" id="GO:0003899">
    <property type="term" value="F:DNA-directed RNA polymerase activity"/>
    <property type="evidence" value="ECO:0007669"/>
    <property type="project" value="UniProtKB-EC"/>
</dbReference>
<dbReference type="Proteomes" id="UP000288716">
    <property type="component" value="Unassembled WGS sequence"/>
</dbReference>
<keyword evidence="5" id="KW-0808">Transferase</keyword>
<dbReference type="GO" id="GO:0003677">
    <property type="term" value="F:DNA binding"/>
    <property type="evidence" value="ECO:0007669"/>
    <property type="project" value="InterPro"/>
</dbReference>
<dbReference type="InterPro" id="IPR007121">
    <property type="entry name" value="RNA_pol_bsu_CS"/>
</dbReference>
<dbReference type="GO" id="GO:0005634">
    <property type="term" value="C:nucleus"/>
    <property type="evidence" value="ECO:0007669"/>
    <property type="project" value="UniProtKB-SubCell"/>
</dbReference>
<keyword evidence="9" id="KW-0862">Zinc</keyword>
<dbReference type="InterPro" id="IPR037033">
    <property type="entry name" value="DNA-dir_RNAP_su2_hyb_sf"/>
</dbReference>
<dbReference type="Gene3D" id="2.40.50.150">
    <property type="match status" value="1"/>
</dbReference>
<feature type="non-terminal residue" evidence="16">
    <location>
        <position position="1"/>
    </location>
</feature>
<keyword evidence="10" id="KW-0804">Transcription</keyword>
<dbReference type="EMBL" id="NCKV01007161">
    <property type="protein sequence ID" value="RWS23088.1"/>
    <property type="molecule type" value="Genomic_DNA"/>
</dbReference>
<evidence type="ECO:0000256" key="5">
    <source>
        <dbReference type="ARBA" id="ARBA00022679"/>
    </source>
</evidence>
<evidence type="ECO:0000256" key="12">
    <source>
        <dbReference type="ARBA" id="ARBA00047768"/>
    </source>
</evidence>
<evidence type="ECO:0000256" key="2">
    <source>
        <dbReference type="ARBA" id="ARBA00006835"/>
    </source>
</evidence>
<evidence type="ECO:0000256" key="7">
    <source>
        <dbReference type="ARBA" id="ARBA00022723"/>
    </source>
</evidence>
<evidence type="ECO:0000313" key="17">
    <source>
        <dbReference type="Proteomes" id="UP000288716"/>
    </source>
</evidence>
<feature type="domain" description="DNA-directed RNA polymerase subunit 2 hybrid-binding" evidence="13">
    <location>
        <begin position="87"/>
        <end position="449"/>
    </location>
</feature>
<dbReference type="PROSITE" id="PS01166">
    <property type="entry name" value="RNA_POL_BETA"/>
    <property type="match status" value="1"/>
</dbReference>
<dbReference type="EC" id="2.7.7.6" evidence="3"/>
<protein>
    <recommendedName>
        <fullName evidence="3">DNA-directed RNA polymerase</fullName>
        <ecNumber evidence="3">2.7.7.6</ecNumber>
    </recommendedName>
</protein>
<dbReference type="Pfam" id="PF00562">
    <property type="entry name" value="RNA_pol_Rpb2_6"/>
    <property type="match status" value="1"/>
</dbReference>
<dbReference type="Gene3D" id="3.90.1800.10">
    <property type="entry name" value="RNA polymerase alpha subunit dimerisation domain"/>
    <property type="match status" value="1"/>
</dbReference>
<evidence type="ECO:0000256" key="1">
    <source>
        <dbReference type="ARBA" id="ARBA00004123"/>
    </source>
</evidence>
<keyword evidence="7" id="KW-0479">Metal-binding</keyword>
<dbReference type="STRING" id="299467.A0A443S6B4"/>
<dbReference type="CDD" id="cd00653">
    <property type="entry name" value="RNA_pol_B_RPB2"/>
    <property type="match status" value="1"/>
</dbReference>
<dbReference type="FunFam" id="2.40.270.10:FF:000011">
    <property type="entry name" value="DNA-directed RNA polymerase subunit beta"/>
    <property type="match status" value="1"/>
</dbReference>
<evidence type="ECO:0000256" key="11">
    <source>
        <dbReference type="ARBA" id="ARBA00023242"/>
    </source>
</evidence>
<comment type="subcellular location">
    <subcellularLocation>
        <location evidence="1">Nucleus</location>
    </subcellularLocation>
</comment>
<dbReference type="GO" id="GO:0032549">
    <property type="term" value="F:ribonucleoside binding"/>
    <property type="evidence" value="ECO:0007669"/>
    <property type="project" value="InterPro"/>
</dbReference>
<evidence type="ECO:0000256" key="8">
    <source>
        <dbReference type="ARBA" id="ARBA00022771"/>
    </source>
</evidence>
<dbReference type="GO" id="GO:0006351">
    <property type="term" value="P:DNA-templated transcription"/>
    <property type="evidence" value="ECO:0007669"/>
    <property type="project" value="InterPro"/>
</dbReference>
<dbReference type="InterPro" id="IPR014724">
    <property type="entry name" value="RNA_pol_RPB2_OB-fold"/>
</dbReference>